<gene>
    <name evidence="8" type="ORF">HTEP1355_LOCUS13698</name>
</gene>
<dbReference type="Gene3D" id="3.30.40.10">
    <property type="entry name" value="Zinc/RING finger domain, C3HC4 (zinc finger)"/>
    <property type="match status" value="1"/>
</dbReference>
<dbReference type="SMART" id="SM00249">
    <property type="entry name" value="PHD"/>
    <property type="match status" value="1"/>
</dbReference>
<dbReference type="PROSITE" id="PS50016">
    <property type="entry name" value="ZF_PHD_2"/>
    <property type="match status" value="1"/>
</dbReference>
<dbReference type="InterPro" id="IPR011011">
    <property type="entry name" value="Znf_FYVE_PHD"/>
</dbReference>
<evidence type="ECO:0000256" key="2">
    <source>
        <dbReference type="ARBA" id="ARBA00022771"/>
    </source>
</evidence>
<dbReference type="EMBL" id="HBFN01023614">
    <property type="protein sequence ID" value="CAD8800043.1"/>
    <property type="molecule type" value="Transcribed_RNA"/>
</dbReference>
<feature type="domain" description="RING-type" evidence="7">
    <location>
        <begin position="105"/>
        <end position="157"/>
    </location>
</feature>
<name>A0A7S0W794_9CRYP</name>
<dbReference type="GO" id="GO:0008270">
    <property type="term" value="F:zinc ion binding"/>
    <property type="evidence" value="ECO:0007669"/>
    <property type="project" value="UniProtKB-KW"/>
</dbReference>
<accession>A0A7S0W794</accession>
<dbReference type="PROSITE" id="PS50089">
    <property type="entry name" value="ZF_RING_2"/>
    <property type="match status" value="1"/>
</dbReference>
<feature type="domain" description="PHD-type" evidence="6">
    <location>
        <begin position="102"/>
        <end position="159"/>
    </location>
</feature>
<evidence type="ECO:0000256" key="4">
    <source>
        <dbReference type="PROSITE-ProRule" id="PRU00175"/>
    </source>
</evidence>
<feature type="region of interest" description="Disordered" evidence="5">
    <location>
        <begin position="1"/>
        <end position="93"/>
    </location>
</feature>
<dbReference type="InterPro" id="IPR013083">
    <property type="entry name" value="Znf_RING/FYVE/PHD"/>
</dbReference>
<reference evidence="8" key="1">
    <citation type="submission" date="2021-01" db="EMBL/GenBank/DDBJ databases">
        <authorList>
            <person name="Corre E."/>
            <person name="Pelletier E."/>
            <person name="Niang G."/>
            <person name="Scheremetjew M."/>
            <person name="Finn R."/>
            <person name="Kale V."/>
            <person name="Holt S."/>
            <person name="Cochrane G."/>
            <person name="Meng A."/>
            <person name="Brown T."/>
            <person name="Cohen L."/>
        </authorList>
    </citation>
    <scope>NUCLEOTIDE SEQUENCE</scope>
    <source>
        <strain evidence="8">CCMP443</strain>
    </source>
</reference>
<organism evidence="8">
    <name type="scientific">Hemiselmis tepida</name>
    <dbReference type="NCBI Taxonomy" id="464990"/>
    <lineage>
        <taxon>Eukaryota</taxon>
        <taxon>Cryptophyceae</taxon>
        <taxon>Cryptomonadales</taxon>
        <taxon>Hemiselmidaceae</taxon>
        <taxon>Hemiselmis</taxon>
    </lineage>
</organism>
<dbReference type="AlphaFoldDB" id="A0A7S0W794"/>
<keyword evidence="3" id="KW-0862">Zinc</keyword>
<protein>
    <recommendedName>
        <fullName evidence="9">RING-type domain-containing protein</fullName>
    </recommendedName>
</protein>
<dbReference type="InterPro" id="IPR019787">
    <property type="entry name" value="Znf_PHD-finger"/>
</dbReference>
<sequence length="215" mass="23335">MKPPARKAQKIGGAESQVDPAAPTDKALPSTAVRVARAGARGPAKAQDGAPETATTTTGKGRGAAPNSARRKRRPSALAATDDDMDSSAADSPATLTNANHNKYCHFCQHVKVKRASSMISCDNKGCNRRFCEYCLNTHVRDAQREDGQPWHCPICRKSCCCTMRECTQNHRHCKAYRYRRKRAAQADVDVSGSSVASNGMFLVAVHEQGHAVRR</sequence>
<evidence type="ECO:0000256" key="1">
    <source>
        <dbReference type="ARBA" id="ARBA00022723"/>
    </source>
</evidence>
<dbReference type="InterPro" id="IPR001965">
    <property type="entry name" value="Znf_PHD"/>
</dbReference>
<dbReference type="SUPFAM" id="SSF57903">
    <property type="entry name" value="FYVE/PHD zinc finger"/>
    <property type="match status" value="1"/>
</dbReference>
<evidence type="ECO:0000256" key="3">
    <source>
        <dbReference type="ARBA" id="ARBA00022833"/>
    </source>
</evidence>
<keyword evidence="1" id="KW-0479">Metal-binding</keyword>
<keyword evidence="2 4" id="KW-0863">Zinc-finger</keyword>
<dbReference type="InterPro" id="IPR001841">
    <property type="entry name" value="Znf_RING"/>
</dbReference>
<evidence type="ECO:0000259" key="6">
    <source>
        <dbReference type="PROSITE" id="PS50016"/>
    </source>
</evidence>
<proteinExistence type="predicted"/>
<feature type="compositionally biased region" description="Low complexity" evidence="5">
    <location>
        <begin position="32"/>
        <end position="65"/>
    </location>
</feature>
<evidence type="ECO:0008006" key="9">
    <source>
        <dbReference type="Google" id="ProtNLM"/>
    </source>
</evidence>
<evidence type="ECO:0000259" key="7">
    <source>
        <dbReference type="PROSITE" id="PS50089"/>
    </source>
</evidence>
<evidence type="ECO:0000256" key="5">
    <source>
        <dbReference type="SAM" id="MobiDB-lite"/>
    </source>
</evidence>
<evidence type="ECO:0000313" key="8">
    <source>
        <dbReference type="EMBL" id="CAD8800043.1"/>
    </source>
</evidence>